<evidence type="ECO:0000313" key="1">
    <source>
        <dbReference type="EMBL" id="GBL46253.1"/>
    </source>
</evidence>
<protein>
    <submittedName>
        <fullName evidence="1">Uncharacterized protein</fullName>
    </submittedName>
</protein>
<name>A0A401JF75_9PROT</name>
<reference evidence="1 2" key="1">
    <citation type="journal article" date="2019" name="Front. Microbiol.">
        <title>Genomes of Neutrophilic Sulfur-Oxidizing Chemolithoautotrophs Representing 9 Proteobacterial Species From 8 Genera.</title>
        <authorList>
            <person name="Watanabe T."/>
            <person name="Kojima H."/>
            <person name="Umezawa K."/>
            <person name="Hori C."/>
            <person name="Takasuka T.E."/>
            <person name="Kato Y."/>
            <person name="Fukui M."/>
        </authorList>
    </citation>
    <scope>NUCLEOTIDE SEQUENCE [LARGE SCALE GENOMIC DNA]</scope>
    <source>
        <strain evidence="1 2">TTN</strain>
    </source>
</reference>
<dbReference type="Proteomes" id="UP000286806">
    <property type="component" value="Unassembled WGS sequence"/>
</dbReference>
<dbReference type="RefSeq" id="WP_262982387.1">
    <property type="nucleotide sequence ID" value="NZ_BGOW01000017.1"/>
</dbReference>
<dbReference type="EMBL" id="BGOW01000017">
    <property type="protein sequence ID" value="GBL46253.1"/>
    <property type="molecule type" value="Genomic_DNA"/>
</dbReference>
<proteinExistence type="predicted"/>
<comment type="caution">
    <text evidence="1">The sequence shown here is derived from an EMBL/GenBank/DDBJ whole genome shotgun (WGS) entry which is preliminary data.</text>
</comment>
<dbReference type="AlphaFoldDB" id="A0A401JF75"/>
<keyword evidence="2" id="KW-1185">Reference proteome</keyword>
<accession>A0A401JF75</accession>
<organism evidence="1 2">
    <name type="scientific">Sulfuriferula multivorans</name>
    <dbReference type="NCBI Taxonomy" id="1559896"/>
    <lineage>
        <taxon>Bacteria</taxon>
        <taxon>Pseudomonadati</taxon>
        <taxon>Pseudomonadota</taxon>
        <taxon>Betaproteobacteria</taxon>
        <taxon>Nitrosomonadales</taxon>
        <taxon>Sulfuricellaceae</taxon>
        <taxon>Sulfuriferula</taxon>
    </lineage>
</organism>
<gene>
    <name evidence="1" type="ORF">SFMTTN_2066</name>
</gene>
<evidence type="ECO:0000313" key="2">
    <source>
        <dbReference type="Proteomes" id="UP000286806"/>
    </source>
</evidence>
<sequence>MAHLSSHLVVAVEKIDKTKRKPVPLVVANYCPFCGEKDAG</sequence>